<dbReference type="KEGG" id="nhe:NECHADRAFT_88839"/>
<protein>
    <submittedName>
        <fullName evidence="1">Uncharacterized protein</fullName>
    </submittedName>
</protein>
<proteinExistence type="predicted"/>
<dbReference type="InParanoid" id="C7ZN59"/>
<gene>
    <name evidence="1" type="ORF">NECHADRAFT_88839</name>
</gene>
<dbReference type="HOGENOM" id="CLU_2050246_0_0_1"/>
<dbReference type="Proteomes" id="UP000005206">
    <property type="component" value="Chromosome 17"/>
</dbReference>
<keyword evidence="2" id="KW-1185">Reference proteome</keyword>
<reference evidence="1 2" key="1">
    <citation type="journal article" date="2009" name="PLoS Genet.">
        <title>The genome of Nectria haematococca: contribution of supernumerary chromosomes to gene expansion.</title>
        <authorList>
            <person name="Coleman J.J."/>
            <person name="Rounsley S.D."/>
            <person name="Rodriguez-Carres M."/>
            <person name="Kuo A."/>
            <person name="Wasmann C.C."/>
            <person name="Grimwood J."/>
            <person name="Schmutz J."/>
            <person name="Taga M."/>
            <person name="White G.J."/>
            <person name="Zhou S."/>
            <person name="Schwartz D.C."/>
            <person name="Freitag M."/>
            <person name="Ma L.J."/>
            <person name="Danchin E.G."/>
            <person name="Henrissat B."/>
            <person name="Coutinho P.M."/>
            <person name="Nelson D.R."/>
            <person name="Straney D."/>
            <person name="Napoli C.A."/>
            <person name="Barker B.M."/>
            <person name="Gribskov M."/>
            <person name="Rep M."/>
            <person name="Kroken S."/>
            <person name="Molnar I."/>
            <person name="Rensing C."/>
            <person name="Kennell J.C."/>
            <person name="Zamora J."/>
            <person name="Farman M.L."/>
            <person name="Selker E.U."/>
            <person name="Salamov A."/>
            <person name="Shapiro H."/>
            <person name="Pangilinan J."/>
            <person name="Lindquist E."/>
            <person name="Lamers C."/>
            <person name="Grigoriev I.V."/>
            <person name="Geiser D.M."/>
            <person name="Covert S.F."/>
            <person name="Temporini E."/>
            <person name="Vanetten H.D."/>
        </authorList>
    </citation>
    <scope>NUCLEOTIDE SEQUENCE [LARGE SCALE GENOMIC DNA]</scope>
    <source>
        <strain evidence="2">ATCC MYA-4622 / CBS 123669 / FGSC 9596 / NRRL 45880 / 77-13-4</strain>
    </source>
</reference>
<name>C7ZN59_FUSV7</name>
<organism evidence="1 2">
    <name type="scientific">Fusarium vanettenii (strain ATCC MYA-4622 / CBS 123669 / FGSC 9596 / NRRL 45880 / 77-13-4)</name>
    <name type="common">Fusarium solani subsp. pisi</name>
    <dbReference type="NCBI Taxonomy" id="660122"/>
    <lineage>
        <taxon>Eukaryota</taxon>
        <taxon>Fungi</taxon>
        <taxon>Dikarya</taxon>
        <taxon>Ascomycota</taxon>
        <taxon>Pezizomycotina</taxon>
        <taxon>Sordariomycetes</taxon>
        <taxon>Hypocreomycetidae</taxon>
        <taxon>Hypocreales</taxon>
        <taxon>Nectriaceae</taxon>
        <taxon>Fusarium</taxon>
        <taxon>Fusarium solani species complex</taxon>
        <taxon>Fusarium vanettenii</taxon>
    </lineage>
</organism>
<dbReference type="GeneID" id="9678087"/>
<sequence>MSVYWGVISNRHQDFQVRQRSLTQTVPTTSTHSPWHFVQRRDLKPGNGIEEAAAYFRTELIQAVEEKEWYVFGYFPKTGGWRKYYASVPVALVLKCRLDVSQKRWLACKGLIQKQPKDTL</sequence>
<evidence type="ECO:0000313" key="2">
    <source>
        <dbReference type="Proteomes" id="UP000005206"/>
    </source>
</evidence>
<dbReference type="VEuPathDB" id="FungiDB:NECHADRAFT_88839"/>
<dbReference type="RefSeq" id="XP_003040255.1">
    <property type="nucleotide sequence ID" value="XM_003040209.1"/>
</dbReference>
<dbReference type="AlphaFoldDB" id="C7ZN59"/>
<evidence type="ECO:0000313" key="1">
    <source>
        <dbReference type="EMBL" id="EEU34542.1"/>
    </source>
</evidence>
<accession>C7ZN59</accession>
<dbReference type="EMBL" id="GG698963">
    <property type="protein sequence ID" value="EEU34542.1"/>
    <property type="molecule type" value="Genomic_DNA"/>
</dbReference>